<dbReference type="Gramene" id="ERN05733">
    <property type="protein sequence ID" value="ERN05733"/>
    <property type="gene ID" value="AMTR_s00006p00246160"/>
</dbReference>
<dbReference type="Pfam" id="PF00076">
    <property type="entry name" value="RRM_1"/>
    <property type="match status" value="1"/>
</dbReference>
<feature type="compositionally biased region" description="Basic and acidic residues" evidence="3">
    <location>
        <begin position="177"/>
        <end position="188"/>
    </location>
</feature>
<evidence type="ECO:0000313" key="6">
    <source>
        <dbReference type="Proteomes" id="UP000017836"/>
    </source>
</evidence>
<dbReference type="PROSITE" id="PS50102">
    <property type="entry name" value="RRM"/>
    <property type="match status" value="1"/>
</dbReference>
<feature type="region of interest" description="Disordered" evidence="3">
    <location>
        <begin position="164"/>
        <end position="195"/>
    </location>
</feature>
<accession>W1PCR6</accession>
<evidence type="ECO:0000256" key="3">
    <source>
        <dbReference type="SAM" id="MobiDB-lite"/>
    </source>
</evidence>
<dbReference type="STRING" id="13333.W1PCR6"/>
<keyword evidence="2" id="KW-0694">RNA-binding</keyword>
<keyword evidence="6" id="KW-1185">Reference proteome</keyword>
<evidence type="ECO:0000259" key="4">
    <source>
        <dbReference type="PROSITE" id="PS50102"/>
    </source>
</evidence>
<dbReference type="AlphaFoldDB" id="W1PCR6"/>
<comment type="similarity">
    <text evidence="1">Belongs to the RRM CPSF6/7 family.</text>
</comment>
<feature type="compositionally biased region" description="Basic and acidic residues" evidence="3">
    <location>
        <begin position="561"/>
        <end position="571"/>
    </location>
</feature>
<feature type="region of interest" description="Disordered" evidence="3">
    <location>
        <begin position="584"/>
        <end position="661"/>
    </location>
</feature>
<dbReference type="CDD" id="cd12372">
    <property type="entry name" value="RRM_CFIm68_CFIm59"/>
    <property type="match status" value="1"/>
</dbReference>
<feature type="domain" description="RRM" evidence="4">
    <location>
        <begin position="227"/>
        <end position="305"/>
    </location>
</feature>
<gene>
    <name evidence="5" type="ORF">AMTR_s00006p00246160</name>
</gene>
<dbReference type="InterPro" id="IPR035979">
    <property type="entry name" value="RBD_domain_sf"/>
</dbReference>
<feature type="compositionally biased region" description="Basic and acidic residues" evidence="3">
    <location>
        <begin position="636"/>
        <end position="661"/>
    </location>
</feature>
<dbReference type="eggNOG" id="KOG0118">
    <property type="taxonomic scope" value="Eukaryota"/>
</dbReference>
<dbReference type="SUPFAM" id="SSF54928">
    <property type="entry name" value="RNA-binding domain, RBD"/>
    <property type="match status" value="1"/>
</dbReference>
<protein>
    <recommendedName>
        <fullName evidence="4">RRM domain-containing protein</fullName>
    </recommendedName>
</protein>
<dbReference type="GO" id="GO:0005847">
    <property type="term" value="C:mRNA cleavage and polyadenylation specificity factor complex"/>
    <property type="evidence" value="ECO:0000318"/>
    <property type="project" value="GO_Central"/>
</dbReference>
<dbReference type="GO" id="GO:0110104">
    <property type="term" value="P:mRNA alternative polyadenylation"/>
    <property type="evidence" value="ECO:0000318"/>
    <property type="project" value="GO_Central"/>
</dbReference>
<dbReference type="HOGENOM" id="CLU_024094_2_0_1"/>
<sequence length="661" mass="73707">MDEKEGEGTKLEPGEKAISAVAEDGGFGEEFEDLYSDVNISENFIGSFEKQSGDNALEKVKNTVANNPSMGNFQKQEIHEKISVVSQRDVKTLGNLVGSSKQEQRTVENLVGVSGISMENIGSVKMGYQSIGAGFHTNEAIRREDLQRLGPGPNEPILKEPIKTENLQREGPSGNEHILKEPTRRDNPPEQNIPILSEPNKMEILQRPRVGNLIGNNESGDTVGGGTTLYIGDLHWWTTDADLERELSKYGVVKELKFFEERAAGKSKGYCQVEFHHPNSTLACQEGMNGHLFNGRPCVVVRASPESIRRMGETRMNKNATAPFQSHSQFRRDHVQDRNRNMGSNYQAQTGSGSLNVGFGRGNRGLMGGRRTGGTMGGVGGSTGTGGVMGFGQNLSQPHMPPNFMVTQAFDPNFGAPLGRLGFRGGLMASQPPYPATFQGVGNISFPRVAARLNPAFLGHGMGSSAMVLPVNSGMEHGGAMGMWSSQRMDTLLGEGQEWVMEEPSYAEQAGPNHGYGERSHARGKMPDFSRGRNWQSEMDRSGKLLRETEVGSEGEWSGSSERRQWDSSEQWDDRYVAKERDMKRKGVLDRRGQEEREQRLGKAPVREERERYQELENRDEWDSRHNSRSHIKSLQLRDEDQWSRTRDSDHWKRRHLPPEY</sequence>
<dbReference type="InterPro" id="IPR012677">
    <property type="entry name" value="Nucleotide-bd_a/b_plait_sf"/>
</dbReference>
<dbReference type="PANTHER" id="PTHR23204">
    <property type="entry name" value="CLEAVAGE AND POLYADENYLATION SPECIFIC FACTOR"/>
    <property type="match status" value="1"/>
</dbReference>
<dbReference type="InterPro" id="IPR000504">
    <property type="entry name" value="RRM_dom"/>
</dbReference>
<dbReference type="Gene3D" id="3.30.70.330">
    <property type="match status" value="1"/>
</dbReference>
<evidence type="ECO:0000313" key="5">
    <source>
        <dbReference type="EMBL" id="ERN05733.1"/>
    </source>
</evidence>
<dbReference type="KEGG" id="atr:18433917"/>
<name>W1PCR6_AMBTC</name>
<evidence type="ECO:0000256" key="2">
    <source>
        <dbReference type="PROSITE-ProRule" id="PRU00176"/>
    </source>
</evidence>
<evidence type="ECO:0000256" key="1">
    <source>
        <dbReference type="ARBA" id="ARBA00006265"/>
    </source>
</evidence>
<feature type="compositionally biased region" description="Basic and acidic residues" evidence="3">
    <location>
        <begin position="584"/>
        <end position="626"/>
    </location>
</feature>
<feature type="region of interest" description="Disordered" evidence="3">
    <location>
        <begin position="508"/>
        <end position="571"/>
    </location>
</feature>
<dbReference type="GO" id="GO:0003729">
    <property type="term" value="F:mRNA binding"/>
    <property type="evidence" value="ECO:0000318"/>
    <property type="project" value="GO_Central"/>
</dbReference>
<feature type="compositionally biased region" description="Basic and acidic residues" evidence="3">
    <location>
        <begin position="516"/>
        <end position="531"/>
    </location>
</feature>
<dbReference type="InterPro" id="IPR034772">
    <property type="entry name" value="CPSF6/7"/>
</dbReference>
<reference evidence="6" key="1">
    <citation type="journal article" date="2013" name="Science">
        <title>The Amborella genome and the evolution of flowering plants.</title>
        <authorList>
            <consortium name="Amborella Genome Project"/>
        </authorList>
    </citation>
    <scope>NUCLEOTIDE SEQUENCE [LARGE SCALE GENOMIC DNA]</scope>
</reference>
<feature type="compositionally biased region" description="Basic and acidic residues" evidence="3">
    <location>
        <begin position="538"/>
        <end position="550"/>
    </location>
</feature>
<dbReference type="OrthoDB" id="439808at2759"/>
<dbReference type="Proteomes" id="UP000017836">
    <property type="component" value="Unassembled WGS sequence"/>
</dbReference>
<dbReference type="EMBL" id="KI393980">
    <property type="protein sequence ID" value="ERN05733.1"/>
    <property type="molecule type" value="Genomic_DNA"/>
</dbReference>
<organism evidence="5 6">
    <name type="scientific">Amborella trichopoda</name>
    <dbReference type="NCBI Taxonomy" id="13333"/>
    <lineage>
        <taxon>Eukaryota</taxon>
        <taxon>Viridiplantae</taxon>
        <taxon>Streptophyta</taxon>
        <taxon>Embryophyta</taxon>
        <taxon>Tracheophyta</taxon>
        <taxon>Spermatophyta</taxon>
        <taxon>Magnoliopsida</taxon>
        <taxon>Amborellales</taxon>
        <taxon>Amborellaceae</taxon>
        <taxon>Amborella</taxon>
    </lineage>
</organism>
<proteinExistence type="inferred from homology"/>
<dbReference type="SMART" id="SM00360">
    <property type="entry name" value="RRM"/>
    <property type="match status" value="1"/>
</dbReference>